<gene>
    <name evidence="4" type="ORF">NCLIV_048275</name>
</gene>
<keyword evidence="2" id="KW-1133">Transmembrane helix</keyword>
<evidence type="ECO:0000313" key="4">
    <source>
        <dbReference type="EMBL" id="CBZ54398.1"/>
    </source>
</evidence>
<accession>F0VMC0</accession>
<feature type="compositionally biased region" description="Basic and acidic residues" evidence="1">
    <location>
        <begin position="359"/>
        <end position="406"/>
    </location>
</feature>
<organism evidence="4 5">
    <name type="scientific">Neospora caninum (strain Liverpool)</name>
    <dbReference type="NCBI Taxonomy" id="572307"/>
    <lineage>
        <taxon>Eukaryota</taxon>
        <taxon>Sar</taxon>
        <taxon>Alveolata</taxon>
        <taxon>Apicomplexa</taxon>
        <taxon>Conoidasida</taxon>
        <taxon>Coccidia</taxon>
        <taxon>Eucoccidiorida</taxon>
        <taxon>Eimeriorina</taxon>
        <taxon>Sarcocystidae</taxon>
        <taxon>Neospora</taxon>
    </lineage>
</organism>
<evidence type="ECO:0000313" key="5">
    <source>
        <dbReference type="Proteomes" id="UP000007494"/>
    </source>
</evidence>
<evidence type="ECO:0000256" key="3">
    <source>
        <dbReference type="SAM" id="SignalP"/>
    </source>
</evidence>
<dbReference type="EMBL" id="FR823391">
    <property type="protein sequence ID" value="CBZ54398.1"/>
    <property type="molecule type" value="Genomic_DNA"/>
</dbReference>
<reference evidence="5" key="1">
    <citation type="journal article" date="2012" name="PLoS Pathog.">
        <title>Comparative genomics of the apicomplexan parasites Toxoplasma gondii and Neospora caninum: Coccidia differing in host range and transmission strategy.</title>
        <authorList>
            <person name="Reid A.J."/>
            <person name="Vermont S.J."/>
            <person name="Cotton J.A."/>
            <person name="Harris D."/>
            <person name="Hill-Cawthorne G.A."/>
            <person name="Konen-Waisman S."/>
            <person name="Latham S.M."/>
            <person name="Mourier T."/>
            <person name="Norton R."/>
            <person name="Quail M.A."/>
            <person name="Sanders M."/>
            <person name="Shanmugam D."/>
            <person name="Sohal A."/>
            <person name="Wasmuth J.D."/>
            <person name="Brunk B."/>
            <person name="Grigg M.E."/>
            <person name="Howard J.C."/>
            <person name="Parkinson J."/>
            <person name="Roos D.S."/>
            <person name="Trees A.J."/>
            <person name="Berriman M."/>
            <person name="Pain A."/>
            <person name="Wastling J.M."/>
        </authorList>
    </citation>
    <scope>NUCLEOTIDE SEQUENCE [LARGE SCALE GENOMIC DNA]</scope>
    <source>
        <strain evidence="5">Liverpool</strain>
    </source>
</reference>
<proteinExistence type="predicted"/>
<protein>
    <recommendedName>
        <fullName evidence="6">Transmembrane protein</fullName>
    </recommendedName>
</protein>
<dbReference type="VEuPathDB" id="ToxoDB:NCLIV_048275"/>
<feature type="compositionally biased region" description="Basic and acidic residues" evidence="1">
    <location>
        <begin position="419"/>
        <end position="437"/>
    </location>
</feature>
<sequence length="495" mass="53971">MSHPKRKTYTVWVCSRSSLLVSAFCLLPSFMCPQTPMATPQYELEPERASGGTDVVGGRKRMHSASPFNKERFCCGNRCLSGPEPGILLLTVFLLSAPAVLVVHDVLPQLSREAQLEAGLGFALLLAAVFGTLFAVAFSDPGISSSSTASVFRRSGAVSQIGRNRRTNALPVSPAHLWEGRPVYVHAAPADPLDPGDARDLTMQTAKGNDASFCQITRSRSRHTLQPAVCTDRPEQSTAQSATLACGVLTTTVLVFFFFVFFAALYALAVAVGAGVAIVQAEINSRGWNVSVETIWQAACDCPRLAGLFVYGVCCSIPLLNLCCFNVYLVGNNLTTNEEILQLFPDRNPYSSGKATALECREEKETGTEAERRREEEQPDVREDAAEEAHNGADSSRQRTKSDRAGKGKQGPKQWVTAEDMKRRESRAAERKECKDTEADGTCADALAPFDLHTGYTRTVERRCSHTLRACVSSVAQGIWLMFITFSRIGWSPGR</sequence>
<feature type="chain" id="PRO_5003259369" description="Transmembrane protein" evidence="3">
    <location>
        <begin position="24"/>
        <end position="495"/>
    </location>
</feature>
<dbReference type="AlphaFoldDB" id="F0VMC0"/>
<keyword evidence="2" id="KW-0472">Membrane</keyword>
<keyword evidence="3" id="KW-0732">Signal</keyword>
<evidence type="ECO:0000256" key="1">
    <source>
        <dbReference type="SAM" id="MobiDB-lite"/>
    </source>
</evidence>
<feature type="transmembrane region" description="Helical" evidence="2">
    <location>
        <begin position="87"/>
        <end position="107"/>
    </location>
</feature>
<feature type="transmembrane region" description="Helical" evidence="2">
    <location>
        <begin position="253"/>
        <end position="279"/>
    </location>
</feature>
<feature type="transmembrane region" description="Helical" evidence="2">
    <location>
        <begin position="468"/>
        <end position="491"/>
    </location>
</feature>
<keyword evidence="5" id="KW-1185">Reference proteome</keyword>
<name>F0VMC0_NEOCL</name>
<dbReference type="RefSeq" id="XP_003884428.1">
    <property type="nucleotide sequence ID" value="XM_003884379.1"/>
</dbReference>
<dbReference type="Proteomes" id="UP000007494">
    <property type="component" value="Chromosome X"/>
</dbReference>
<feature type="region of interest" description="Disordered" evidence="1">
    <location>
        <begin position="355"/>
        <end position="437"/>
    </location>
</feature>
<dbReference type="InParanoid" id="F0VMC0"/>
<evidence type="ECO:0000256" key="2">
    <source>
        <dbReference type="SAM" id="Phobius"/>
    </source>
</evidence>
<dbReference type="GeneID" id="13442329"/>
<evidence type="ECO:0008006" key="6">
    <source>
        <dbReference type="Google" id="ProtNLM"/>
    </source>
</evidence>
<feature type="transmembrane region" description="Helical" evidence="2">
    <location>
        <begin position="119"/>
        <end position="138"/>
    </location>
</feature>
<keyword evidence="2" id="KW-0812">Transmembrane</keyword>
<feature type="signal peptide" evidence="3">
    <location>
        <begin position="1"/>
        <end position="23"/>
    </location>
</feature>